<evidence type="ECO:0008006" key="4">
    <source>
        <dbReference type="Google" id="ProtNLM"/>
    </source>
</evidence>
<feature type="region of interest" description="Disordered" evidence="1">
    <location>
        <begin position="390"/>
        <end position="409"/>
    </location>
</feature>
<dbReference type="PaxDb" id="29760-VIT_16s0098g01810.t01"/>
<protein>
    <recommendedName>
        <fullName evidence="4">Structural maintenance of chromosomes flexible hinge domain-containing protein GMI1</fullName>
    </recommendedName>
</protein>
<reference evidence="3" key="1">
    <citation type="journal article" date="2007" name="Nature">
        <title>The grapevine genome sequence suggests ancestral hexaploidization in major angiosperm phyla.</title>
        <authorList>
            <consortium name="The French-Italian Public Consortium for Grapevine Genome Characterization."/>
            <person name="Jaillon O."/>
            <person name="Aury J.-M."/>
            <person name="Noel B."/>
            <person name="Policriti A."/>
            <person name="Clepet C."/>
            <person name="Casagrande A."/>
            <person name="Choisne N."/>
            <person name="Aubourg S."/>
            <person name="Vitulo N."/>
            <person name="Jubin C."/>
            <person name="Vezzi A."/>
            <person name="Legeai F."/>
            <person name="Hugueney P."/>
            <person name="Dasilva C."/>
            <person name="Horner D."/>
            <person name="Mica E."/>
            <person name="Jublot D."/>
            <person name="Poulain J."/>
            <person name="Bruyere C."/>
            <person name="Billault A."/>
            <person name="Segurens B."/>
            <person name="Gouyvenoux M."/>
            <person name="Ugarte E."/>
            <person name="Cattonaro F."/>
            <person name="Anthouard V."/>
            <person name="Vico V."/>
            <person name="Del Fabbro C."/>
            <person name="Alaux M."/>
            <person name="Di Gaspero G."/>
            <person name="Dumas V."/>
            <person name="Felice N."/>
            <person name="Paillard S."/>
            <person name="Juman I."/>
            <person name="Moroldo M."/>
            <person name="Scalabrin S."/>
            <person name="Canaguier A."/>
            <person name="Le Clainche I."/>
            <person name="Malacrida G."/>
            <person name="Durand E."/>
            <person name="Pesole G."/>
            <person name="Laucou V."/>
            <person name="Chatelet P."/>
            <person name="Merdinoglu D."/>
            <person name="Delledonne M."/>
            <person name="Pezzotti M."/>
            <person name="Lecharny A."/>
            <person name="Scarpelli C."/>
            <person name="Artiguenave F."/>
            <person name="Pe M.E."/>
            <person name="Valle G."/>
            <person name="Morgante M."/>
            <person name="Caboche M."/>
            <person name="Adam-Blondon A.-F."/>
            <person name="Weissenbach J."/>
            <person name="Quetier F."/>
            <person name="Wincker P."/>
        </authorList>
    </citation>
    <scope>NUCLEOTIDE SEQUENCE [LARGE SCALE GENOMIC DNA]</scope>
    <source>
        <strain evidence="3">cv. Pinot noir / PN40024</strain>
    </source>
</reference>
<name>F6H783_VITVI</name>
<dbReference type="ExpressionAtlas" id="F6H783">
    <property type="expression patterns" value="baseline and differential"/>
</dbReference>
<evidence type="ECO:0000313" key="2">
    <source>
        <dbReference type="EMBL" id="CCB48047.1"/>
    </source>
</evidence>
<dbReference type="EMBL" id="FN595247">
    <property type="protein sequence ID" value="CCB48047.1"/>
    <property type="molecule type" value="Genomic_DNA"/>
</dbReference>
<evidence type="ECO:0000313" key="3">
    <source>
        <dbReference type="Proteomes" id="UP000009183"/>
    </source>
</evidence>
<sequence>MEEEVPPQRGKKRSIVEISGDNDLGAIYKFKILLPNGTSLGLNLHEHKLSNLLMPLQEFIGLVRTEYFRTRRQPESPGTRQKIMWKSKDIFLVDASENRMKHTVNFRKFEPHKCHILQLNDGSGQSADTFKNMWDLTPDTDLLAELPEEYAFETALADLIDNSLQAVWSNGMSERRLISVDIVEDRISIFDSGPGMDGSDENSIVKWGKMGASLHRSSKAQAIGGKPPYLKCPQQCSLCKKEGKKQKKGKKKIIGITHFMLNNSVVKTLKFNVVNFLQRIFCRHCQPIYEMPLIIYAHACVRRKRDYRKNMRQMREFRWSWEIWDALYCLFEIEFKPFFGMFGYGGPIASMHLGRCALVSSKTKESKKVYTLHLEREALLSSSGSDLTWRTSGGIRNPSEEETEKSPHGSFTKVEIFKPKIERLNVFQLQRKLKDIYFPYIQCDEVCDTGKTNTPVEFQVNGLDLAEIDGGEVGTTNLHSSNGPEFVLQLRFYGNQDNVATKSPGLRSSQEANARLKCVYFPIVEGKENLETILEKLEAEGCGTNENYDTFSRVSIRRLGRLLPDARWSLLPFMEHKLKKGDKGQLLKRCCRRVKCFIDTDAGFNPTPSKTDLAHHNPFTKALKDFGNKPPEKGREINVEILRDGKSLTLLQLEKEYLDWISQMHDLYDEEIDSGEDQPVIVVGSLNKKQLGISSDVVRVHEIIRRKGKSWKRGQKIKVLKGACPGCHKSNVFATLEYILLEGFQGDAGGEARLICRPLSLPDEDGCILAVDDGAASFDCRGSLSLPISVIDSGKCLAVESSEWLFQLEKQRQKAPSTIDILSERHCLELEVDGALPVDAPVHAGQVPPKEIVAVVRPASFVSSSASKNLDQKYIIKDNFASKNLDQKYIIKDNLELSMEVKLMDGTKDTKHIYSKCVTPSSRNGFHGLYIFPLGCKFPQLFQKAGVYTFTVFLKGSSFKSCEKRVLVKALPKVSSWRFSSDIQNTVYSVRAGSCLPPFSIACYDSYENQIPFTSIPEFIIKSNWNGGVLADFDKMKLELSSDNLTLKVKDVLIESSDLDKIRPSYATTLVLCPRDELPSISVACEVNPGPLERAIAQPPVSDNQLLPGCVIEELVLEVSSHIVIILPHDDQFIHTIVLCMLFLPLFMFDAYGNHAREGLEVQFNVDGFCFQDHNGLKRKVDDRGCIDLSGLLRVTTGYGKNVSLSVLSGNKVVFKQELQTEKRELRAASIVPQSCAAGSQLENIVFEIINSKGEVDETVHEEEKHGQFHTLTIMSDSFYLDGSVRFAFRNGRCIIPTIPLPRKQGDFTFLAAHSCHPELSLAVKVSVVEVLKVKQEDVQLQYPNENMLLLQDSPAPRHVENSLVESLMNDEKEIEDDICKIGLFIGDNERKLELLHKQKGDIEQSIEKLQASVEYDSFNNHRGYLSKKESVMRCIEKKDKSAAAFFCNLSREIPFQDPVSQLMKDIVGVVALLATVRINRLGRMLAEYLGEDQMLAVVCRSYEAASKLEKYEWDGKVDREHALYAVAKTFGKPINDRFLVICLENIRPYIGGFQDNDPQRKLNIPNPILPTGEMPPGFLGYAVNMVDLESHHLLTRTTAGHGLRETLFYCLFGELQVYQTREDMKKACFYARHGAVSLDGGIMKGNGVISFGCREPQIWFPVANLESPKNVRILEVIEEKRTSLRLVHNEIGKLTKIINKAQKKLQKKISRCRKLMDRLEPCMKGHYLEYNTNTINSLENSPK</sequence>
<proteinExistence type="predicted"/>
<dbReference type="GO" id="GO:0005524">
    <property type="term" value="F:ATP binding"/>
    <property type="evidence" value="ECO:0007669"/>
    <property type="project" value="InterPro"/>
</dbReference>
<dbReference type="PANTHER" id="PTHR33566:SF1">
    <property type="entry name" value="EN_SPM-LIKE TRANSPOSON-RELATED"/>
    <property type="match status" value="1"/>
</dbReference>
<dbReference type="PANTHER" id="PTHR33566">
    <property type="entry name" value="EN/SPM-LIKE TRANSPOSON-RELATED"/>
    <property type="match status" value="1"/>
</dbReference>
<dbReference type="GO" id="GO:0051276">
    <property type="term" value="P:chromosome organization"/>
    <property type="evidence" value="ECO:0007669"/>
    <property type="project" value="InterPro"/>
</dbReference>
<dbReference type="SUPFAM" id="SSF75553">
    <property type="entry name" value="Smc hinge domain"/>
    <property type="match status" value="1"/>
</dbReference>
<dbReference type="HOGENOM" id="CLU_003046_0_0_1"/>
<dbReference type="Proteomes" id="UP000009183">
    <property type="component" value="Chromosome 16"/>
</dbReference>
<dbReference type="GO" id="GO:0005694">
    <property type="term" value="C:chromosome"/>
    <property type="evidence" value="ECO:0007669"/>
    <property type="project" value="InterPro"/>
</dbReference>
<dbReference type="InterPro" id="IPR036890">
    <property type="entry name" value="HATPase_C_sf"/>
</dbReference>
<keyword evidence="3" id="KW-1185">Reference proteome</keyword>
<gene>
    <name evidence="2" type="ordered locus">VIT_16s0098g01810</name>
</gene>
<dbReference type="InParanoid" id="F6H783"/>
<dbReference type="InterPro" id="IPR036277">
    <property type="entry name" value="SMC_hinge_sf"/>
</dbReference>
<dbReference type="FunCoup" id="F6H783">
    <property type="interactions" value="74"/>
</dbReference>
<evidence type="ECO:0000256" key="1">
    <source>
        <dbReference type="SAM" id="MobiDB-lite"/>
    </source>
</evidence>
<accession>F6H783</accession>
<organism evidence="2 3">
    <name type="scientific">Vitis vinifera</name>
    <name type="common">Grape</name>
    <dbReference type="NCBI Taxonomy" id="29760"/>
    <lineage>
        <taxon>Eukaryota</taxon>
        <taxon>Viridiplantae</taxon>
        <taxon>Streptophyta</taxon>
        <taxon>Embryophyta</taxon>
        <taxon>Tracheophyta</taxon>
        <taxon>Spermatophyta</taxon>
        <taxon>Magnoliopsida</taxon>
        <taxon>eudicotyledons</taxon>
        <taxon>Gunneridae</taxon>
        <taxon>Pentapetalae</taxon>
        <taxon>rosids</taxon>
        <taxon>Vitales</taxon>
        <taxon>Vitaceae</taxon>
        <taxon>Viteae</taxon>
        <taxon>Vitis</taxon>
    </lineage>
</organism>
<dbReference type="SUPFAM" id="SSF55874">
    <property type="entry name" value="ATPase domain of HSP90 chaperone/DNA topoisomerase II/histidine kinase"/>
    <property type="match status" value="1"/>
</dbReference>
<dbReference type="eggNOG" id="ENOG502QQS5">
    <property type="taxonomic scope" value="Eukaryota"/>
</dbReference>
<dbReference type="STRING" id="29760.F6H783"/>